<keyword evidence="7" id="KW-0732">Signal</keyword>
<feature type="transmembrane region" description="Helical" evidence="6">
    <location>
        <begin position="252"/>
        <end position="283"/>
    </location>
</feature>
<organism evidence="9">
    <name type="scientific">Laccaria bicolor (strain S238N-H82 / ATCC MYA-4686)</name>
    <name type="common">Bicoloured deceiver</name>
    <name type="synonym">Laccaria laccata var. bicolor</name>
    <dbReference type="NCBI Taxonomy" id="486041"/>
    <lineage>
        <taxon>Eukaryota</taxon>
        <taxon>Fungi</taxon>
        <taxon>Dikarya</taxon>
        <taxon>Basidiomycota</taxon>
        <taxon>Agaricomycotina</taxon>
        <taxon>Agaricomycetes</taxon>
        <taxon>Agaricomycetidae</taxon>
        <taxon>Agaricales</taxon>
        <taxon>Agaricineae</taxon>
        <taxon>Hydnangiaceae</taxon>
        <taxon>Laccaria</taxon>
    </lineage>
</organism>
<keyword evidence="3 6" id="KW-0812">Transmembrane</keyword>
<feature type="transmembrane region" description="Helical" evidence="6">
    <location>
        <begin position="174"/>
        <end position="191"/>
    </location>
</feature>
<feature type="transmembrane region" description="Helical" evidence="6">
    <location>
        <begin position="315"/>
        <end position="334"/>
    </location>
</feature>
<dbReference type="KEGG" id="lbc:LACBIDRAFT_185515"/>
<evidence type="ECO:0000256" key="4">
    <source>
        <dbReference type="ARBA" id="ARBA00022989"/>
    </source>
</evidence>
<dbReference type="InParanoid" id="B0DJN8"/>
<evidence type="ECO:0000256" key="5">
    <source>
        <dbReference type="ARBA" id="ARBA00023136"/>
    </source>
</evidence>
<dbReference type="PIRSF" id="PIRSF006060">
    <property type="entry name" value="AA_transporter"/>
    <property type="match status" value="1"/>
</dbReference>
<dbReference type="Pfam" id="PF13520">
    <property type="entry name" value="AA_permease_2"/>
    <property type="match status" value="1"/>
</dbReference>
<evidence type="ECO:0000313" key="8">
    <source>
        <dbReference type="EMBL" id="EDR05150.1"/>
    </source>
</evidence>
<feature type="transmembrane region" description="Helical" evidence="6">
    <location>
        <begin position="408"/>
        <end position="430"/>
    </location>
</feature>
<dbReference type="OrthoDB" id="10054429at2759"/>
<feature type="transmembrane region" description="Helical" evidence="6">
    <location>
        <begin position="340"/>
        <end position="360"/>
    </location>
</feature>
<gene>
    <name evidence="8" type="ORF">LACBIDRAFT_185515</name>
</gene>
<dbReference type="GeneID" id="6079833"/>
<feature type="transmembrane region" description="Helical" evidence="6">
    <location>
        <begin position="6"/>
        <end position="35"/>
    </location>
</feature>
<dbReference type="Gene3D" id="1.20.1740.10">
    <property type="entry name" value="Amino acid/polyamine transporter I"/>
    <property type="match status" value="1"/>
</dbReference>
<dbReference type="AlphaFoldDB" id="B0DJN8"/>
<dbReference type="HOGENOM" id="CLU_004495_7_1_1"/>
<feature type="transmembrane region" description="Helical" evidence="6">
    <location>
        <begin position="95"/>
        <end position="118"/>
    </location>
</feature>
<dbReference type="STRING" id="486041.B0DJN8"/>
<reference evidence="8 9" key="1">
    <citation type="journal article" date="2008" name="Nature">
        <title>The genome of Laccaria bicolor provides insights into mycorrhizal symbiosis.</title>
        <authorList>
            <person name="Martin F."/>
            <person name="Aerts A."/>
            <person name="Ahren D."/>
            <person name="Brun A."/>
            <person name="Danchin E.G.J."/>
            <person name="Duchaussoy F."/>
            <person name="Gibon J."/>
            <person name="Kohler A."/>
            <person name="Lindquist E."/>
            <person name="Pereda V."/>
            <person name="Salamov A."/>
            <person name="Shapiro H.J."/>
            <person name="Wuyts J."/>
            <person name="Blaudez D."/>
            <person name="Buee M."/>
            <person name="Brokstein P."/>
            <person name="Canbaeck B."/>
            <person name="Cohen D."/>
            <person name="Courty P.E."/>
            <person name="Coutinho P.M."/>
            <person name="Delaruelle C."/>
            <person name="Detter J.C."/>
            <person name="Deveau A."/>
            <person name="DiFazio S."/>
            <person name="Duplessis S."/>
            <person name="Fraissinet-Tachet L."/>
            <person name="Lucic E."/>
            <person name="Frey-Klett P."/>
            <person name="Fourrey C."/>
            <person name="Feussner I."/>
            <person name="Gay G."/>
            <person name="Grimwood J."/>
            <person name="Hoegger P.J."/>
            <person name="Jain P."/>
            <person name="Kilaru S."/>
            <person name="Labbe J."/>
            <person name="Lin Y.C."/>
            <person name="Legue V."/>
            <person name="Le Tacon F."/>
            <person name="Marmeisse R."/>
            <person name="Melayah D."/>
            <person name="Montanini B."/>
            <person name="Muratet M."/>
            <person name="Nehls U."/>
            <person name="Niculita-Hirzel H."/>
            <person name="Oudot-Le Secq M.P."/>
            <person name="Peter M."/>
            <person name="Quesneville H."/>
            <person name="Rajashekar B."/>
            <person name="Reich M."/>
            <person name="Rouhier N."/>
            <person name="Schmutz J."/>
            <person name="Yin T."/>
            <person name="Chalot M."/>
            <person name="Henrissat B."/>
            <person name="Kuees U."/>
            <person name="Lucas S."/>
            <person name="Van de Peer Y."/>
            <person name="Podila G.K."/>
            <person name="Polle A."/>
            <person name="Pukkila P.J."/>
            <person name="Richardson P.M."/>
            <person name="Rouze P."/>
            <person name="Sanders I.R."/>
            <person name="Stajich J.E."/>
            <person name="Tunlid A."/>
            <person name="Tuskan G."/>
            <person name="Grigoriev I.V."/>
        </authorList>
    </citation>
    <scope>NUCLEOTIDE SEQUENCE [LARGE SCALE GENOMIC DNA]</scope>
    <source>
        <strain evidence="9">S238N-H82 / ATCC MYA-4686</strain>
    </source>
</reference>
<dbReference type="PANTHER" id="PTHR45649:SF13">
    <property type="entry name" value="THIAMINE TRANSPORTER THI9"/>
    <property type="match status" value="1"/>
</dbReference>
<proteinExistence type="predicted"/>
<keyword evidence="9" id="KW-1185">Reference proteome</keyword>
<dbReference type="GO" id="GO:0016020">
    <property type="term" value="C:membrane"/>
    <property type="evidence" value="ECO:0007669"/>
    <property type="project" value="UniProtKB-SubCell"/>
</dbReference>
<feature type="transmembrane region" description="Helical" evidence="6">
    <location>
        <begin position="380"/>
        <end position="402"/>
    </location>
</feature>
<feature type="transmembrane region" description="Helical" evidence="6">
    <location>
        <begin position="125"/>
        <end position="147"/>
    </location>
</feature>
<dbReference type="GO" id="GO:0022857">
    <property type="term" value="F:transmembrane transporter activity"/>
    <property type="evidence" value="ECO:0007669"/>
    <property type="project" value="InterPro"/>
</dbReference>
<dbReference type="InterPro" id="IPR002293">
    <property type="entry name" value="AA/rel_permease1"/>
</dbReference>
<dbReference type="RefSeq" id="XP_001884115.1">
    <property type="nucleotide sequence ID" value="XM_001884080.1"/>
</dbReference>
<feature type="transmembrane region" description="Helical" evidence="6">
    <location>
        <begin position="212"/>
        <end position="232"/>
    </location>
</feature>
<comment type="subcellular location">
    <subcellularLocation>
        <location evidence="1">Membrane</location>
        <topology evidence="1">Multi-pass membrane protein</topology>
    </subcellularLocation>
</comment>
<evidence type="ECO:0000256" key="2">
    <source>
        <dbReference type="ARBA" id="ARBA00022448"/>
    </source>
</evidence>
<keyword evidence="5 6" id="KW-0472">Membrane</keyword>
<evidence type="ECO:0000256" key="3">
    <source>
        <dbReference type="ARBA" id="ARBA00022692"/>
    </source>
</evidence>
<feature type="signal peptide" evidence="7">
    <location>
        <begin position="1"/>
        <end position="20"/>
    </location>
</feature>
<sequence length="449" mass="48844">MWTSFLVSSVFMSITAAVLAEICSALPVSGSIYIWAAQAAGRKYGRFIGFIAAWWIATSWMTSTSTICQVSANYILSLATVYDLNFPGGISNDNIKWRVVVWIVSESLLLLSVLPNYLHSRWYPILFRGAMIIMFLDFMLCLIWLPVGVSKTYGFRSVHDAFLATNNGTGALPAWNWILSYFFAASACMGFDATGHVAEETKNANVVTARNLFRSCVATSVGGFVTLILFLFCTPNLEKLFSLHAPQPFVLIYALALGRAGCTFMTCIATLAALFGGTLIVLATSRLIFAIARDGALPLSAWISTLTPDGRPKNAVTFVFVFSSVMLCMIIPSSSAFTSLMSAGAIPLAACYGLIGLLRLTVTPDAFRSSRFSLGRFRKLFYLTAALFNALALAVFISPFTFPVTPSSVNVGGVVFAAVTLMGLASYWFIPETKWLSSERLQVMRNGAD</sequence>
<evidence type="ECO:0000313" key="9">
    <source>
        <dbReference type="Proteomes" id="UP000001194"/>
    </source>
</evidence>
<evidence type="ECO:0000256" key="1">
    <source>
        <dbReference type="ARBA" id="ARBA00004141"/>
    </source>
</evidence>
<protein>
    <submittedName>
        <fullName evidence="8">APC amino acid permease</fullName>
    </submittedName>
</protein>
<dbReference type="Proteomes" id="UP000001194">
    <property type="component" value="Unassembled WGS sequence"/>
</dbReference>
<evidence type="ECO:0000256" key="7">
    <source>
        <dbReference type="SAM" id="SignalP"/>
    </source>
</evidence>
<name>B0DJN8_LACBS</name>
<dbReference type="EMBL" id="DS547114">
    <property type="protein sequence ID" value="EDR05150.1"/>
    <property type="molecule type" value="Genomic_DNA"/>
</dbReference>
<dbReference type="PANTHER" id="PTHR45649">
    <property type="entry name" value="AMINO-ACID PERMEASE BAT1"/>
    <property type="match status" value="1"/>
</dbReference>
<keyword evidence="4 6" id="KW-1133">Transmembrane helix</keyword>
<evidence type="ECO:0000256" key="6">
    <source>
        <dbReference type="SAM" id="Phobius"/>
    </source>
</evidence>
<feature type="chain" id="PRO_5002749297" evidence="7">
    <location>
        <begin position="21"/>
        <end position="449"/>
    </location>
</feature>
<accession>B0DJN8</accession>
<feature type="transmembrane region" description="Helical" evidence="6">
    <location>
        <begin position="47"/>
        <end position="75"/>
    </location>
</feature>
<keyword evidence="2" id="KW-0813">Transport</keyword>